<evidence type="ECO:0000256" key="1">
    <source>
        <dbReference type="ARBA" id="ARBA00023125"/>
    </source>
</evidence>
<dbReference type="Proteomes" id="UP001172721">
    <property type="component" value="Unassembled WGS sequence"/>
</dbReference>
<dbReference type="PROSITE" id="PS50943">
    <property type="entry name" value="HTH_CROC1"/>
    <property type="match status" value="1"/>
</dbReference>
<dbReference type="CDD" id="cd00093">
    <property type="entry name" value="HTH_XRE"/>
    <property type="match status" value="1"/>
</dbReference>
<dbReference type="PANTHER" id="PTHR46797">
    <property type="entry name" value="HTH-TYPE TRANSCRIPTIONAL REGULATOR"/>
    <property type="match status" value="1"/>
</dbReference>
<dbReference type="Pfam" id="PF07883">
    <property type="entry name" value="Cupin_2"/>
    <property type="match status" value="1"/>
</dbReference>
<dbReference type="InterPro" id="IPR010982">
    <property type="entry name" value="Lambda_DNA-bd_dom_sf"/>
</dbReference>
<dbReference type="InterPro" id="IPR013096">
    <property type="entry name" value="Cupin_2"/>
</dbReference>
<dbReference type="SMART" id="SM00530">
    <property type="entry name" value="HTH_XRE"/>
    <property type="match status" value="1"/>
</dbReference>
<dbReference type="Gene3D" id="1.10.260.40">
    <property type="entry name" value="lambda repressor-like DNA-binding domains"/>
    <property type="match status" value="1"/>
</dbReference>
<dbReference type="InterPro" id="IPR014710">
    <property type="entry name" value="RmlC-like_jellyroll"/>
</dbReference>
<accession>A0ABT8HTY8</accession>
<dbReference type="Pfam" id="PF12844">
    <property type="entry name" value="HTH_19"/>
    <property type="match status" value="1"/>
</dbReference>
<comment type="caution">
    <text evidence="3">The sequence shown here is derived from an EMBL/GenBank/DDBJ whole genome shotgun (WGS) entry which is preliminary data.</text>
</comment>
<dbReference type="Gene3D" id="2.60.120.10">
    <property type="entry name" value="Jelly Rolls"/>
    <property type="match status" value="1"/>
</dbReference>
<dbReference type="InterPro" id="IPR050807">
    <property type="entry name" value="TransReg_Diox_bact_type"/>
</dbReference>
<keyword evidence="1" id="KW-0238">DNA-binding</keyword>
<dbReference type="InterPro" id="IPR001387">
    <property type="entry name" value="Cro/C1-type_HTH"/>
</dbReference>
<dbReference type="EMBL" id="JAUHTR010000002">
    <property type="protein sequence ID" value="MDN4524194.1"/>
    <property type="molecule type" value="Genomic_DNA"/>
</dbReference>
<keyword evidence="4" id="KW-1185">Reference proteome</keyword>
<feature type="domain" description="HTH cro/C1-type" evidence="2">
    <location>
        <begin position="7"/>
        <end position="61"/>
    </location>
</feature>
<dbReference type="RefSeq" id="WP_301165240.1">
    <property type="nucleotide sequence ID" value="NZ_JAUHTR010000002.1"/>
</dbReference>
<dbReference type="CDD" id="cd02209">
    <property type="entry name" value="cupin_XRE_C"/>
    <property type="match status" value="1"/>
</dbReference>
<dbReference type="SUPFAM" id="SSF51182">
    <property type="entry name" value="RmlC-like cupins"/>
    <property type="match status" value="1"/>
</dbReference>
<protein>
    <submittedName>
        <fullName evidence="3">Cupin domain-containing protein</fullName>
    </submittedName>
</protein>
<evidence type="ECO:0000313" key="3">
    <source>
        <dbReference type="EMBL" id="MDN4524194.1"/>
    </source>
</evidence>
<name>A0ABT8HTY8_9BACL</name>
<dbReference type="SUPFAM" id="SSF47413">
    <property type="entry name" value="lambda repressor-like DNA-binding domains"/>
    <property type="match status" value="1"/>
</dbReference>
<reference evidence="3" key="1">
    <citation type="submission" date="2023-07" db="EMBL/GenBank/DDBJ databases">
        <title>Fictibacillus sp. isolated from freshwater pond.</title>
        <authorList>
            <person name="Kirdat K."/>
            <person name="Bhat A."/>
            <person name="Mourya A."/>
            <person name="Yadav A."/>
        </authorList>
    </citation>
    <scope>NUCLEOTIDE SEQUENCE</scope>
    <source>
        <strain evidence="3">NE201</strain>
    </source>
</reference>
<evidence type="ECO:0000313" key="4">
    <source>
        <dbReference type="Proteomes" id="UP001172721"/>
    </source>
</evidence>
<evidence type="ECO:0000259" key="2">
    <source>
        <dbReference type="PROSITE" id="PS50943"/>
    </source>
</evidence>
<gene>
    <name evidence="3" type="ORF">QYB97_06900</name>
</gene>
<dbReference type="PANTHER" id="PTHR46797:SF1">
    <property type="entry name" value="METHYLPHOSPHONATE SYNTHASE"/>
    <property type="match status" value="1"/>
</dbReference>
<sequence>MIQGERLRELRKQRNFTLQALAAQTGLSPSLLSQIERGLVDPTVSTFWKICTSLNVPLTYLFEGVDEDRVVVRKNQRRKIQLSDEKVKYHELTSNRSGKLDFLMVEIQAGEMKEAELVAHSGEECGIVLQGELIVILRDQEIHLQEGDSIHFSSTTPHRYVNPGSEASLSIWAMTTSLI</sequence>
<proteinExistence type="predicted"/>
<dbReference type="InterPro" id="IPR011051">
    <property type="entry name" value="RmlC_Cupin_sf"/>
</dbReference>
<organism evidence="3 4">
    <name type="scientific">Fictibacillus fluitans</name>
    <dbReference type="NCBI Taxonomy" id="3058422"/>
    <lineage>
        <taxon>Bacteria</taxon>
        <taxon>Bacillati</taxon>
        <taxon>Bacillota</taxon>
        <taxon>Bacilli</taxon>
        <taxon>Bacillales</taxon>
        <taxon>Fictibacillaceae</taxon>
        <taxon>Fictibacillus</taxon>
    </lineage>
</organism>